<evidence type="ECO:0000313" key="2">
    <source>
        <dbReference type="Proteomes" id="UP000184139"/>
    </source>
</evidence>
<protein>
    <submittedName>
        <fullName evidence="1">Uncharacterized protein</fullName>
    </submittedName>
</protein>
<gene>
    <name evidence="1" type="ORF">SAMN02745124_02427</name>
</gene>
<evidence type="ECO:0000313" key="1">
    <source>
        <dbReference type="EMBL" id="SHH89419.1"/>
    </source>
</evidence>
<dbReference type="STRING" id="1121409.SAMN02745124_02427"/>
<dbReference type="EMBL" id="FQXS01000014">
    <property type="protein sequence ID" value="SHH89419.1"/>
    <property type="molecule type" value="Genomic_DNA"/>
</dbReference>
<name>A0A1M5WPJ6_9BACT</name>
<accession>A0A1M5WPJ6</accession>
<proteinExistence type="predicted"/>
<dbReference type="Proteomes" id="UP000184139">
    <property type="component" value="Unassembled WGS sequence"/>
</dbReference>
<organism evidence="1 2">
    <name type="scientific">Desulfofustis glycolicus DSM 9705</name>
    <dbReference type="NCBI Taxonomy" id="1121409"/>
    <lineage>
        <taxon>Bacteria</taxon>
        <taxon>Pseudomonadati</taxon>
        <taxon>Thermodesulfobacteriota</taxon>
        <taxon>Desulfobulbia</taxon>
        <taxon>Desulfobulbales</taxon>
        <taxon>Desulfocapsaceae</taxon>
        <taxon>Desulfofustis</taxon>
    </lineage>
</organism>
<dbReference type="AlphaFoldDB" id="A0A1M5WPJ6"/>
<sequence>MVGLLTCFDVRLVIGTLVWRCSLNGQYSIPQVISAPVSTP</sequence>
<reference evidence="1 2" key="1">
    <citation type="submission" date="2016-11" db="EMBL/GenBank/DDBJ databases">
        <authorList>
            <person name="Jaros S."/>
            <person name="Januszkiewicz K."/>
            <person name="Wedrychowicz H."/>
        </authorList>
    </citation>
    <scope>NUCLEOTIDE SEQUENCE [LARGE SCALE GENOMIC DNA]</scope>
    <source>
        <strain evidence="1 2">DSM 9705</strain>
    </source>
</reference>
<keyword evidence="2" id="KW-1185">Reference proteome</keyword>